<dbReference type="Proteomes" id="UP001437256">
    <property type="component" value="Unassembled WGS sequence"/>
</dbReference>
<accession>A0ABR2Z715</accession>
<sequence length="90" mass="10057">MSYVLPGSRNKAAKVISKKASRKKQTLASFYETLDAPPPEKPDRGLLLPPESDDFREKKLIVNVKRQTKKWTVGPLEFCGVARALCVGKK</sequence>
<evidence type="ECO:0000313" key="2">
    <source>
        <dbReference type="Proteomes" id="UP001437256"/>
    </source>
</evidence>
<name>A0ABR2Z715_9AGAR</name>
<protein>
    <submittedName>
        <fullName evidence="1">Uncharacterized protein</fullName>
    </submittedName>
</protein>
<proteinExistence type="predicted"/>
<comment type="caution">
    <text evidence="1">The sequence shown here is derived from an EMBL/GenBank/DDBJ whole genome shotgun (WGS) entry which is preliminary data.</text>
</comment>
<keyword evidence="2" id="KW-1185">Reference proteome</keyword>
<reference evidence="1 2" key="1">
    <citation type="submission" date="2024-05" db="EMBL/GenBank/DDBJ databases">
        <title>A draft genome resource for the thread blight pathogen Marasmius tenuissimus strain MS-2.</title>
        <authorList>
            <person name="Yulfo-Soto G.E."/>
            <person name="Baruah I.K."/>
            <person name="Amoako-Attah I."/>
            <person name="Bukari Y."/>
            <person name="Meinhardt L.W."/>
            <person name="Bailey B.A."/>
            <person name="Cohen S.P."/>
        </authorList>
    </citation>
    <scope>NUCLEOTIDE SEQUENCE [LARGE SCALE GENOMIC DNA]</scope>
    <source>
        <strain evidence="1 2">MS-2</strain>
    </source>
</reference>
<evidence type="ECO:0000313" key="1">
    <source>
        <dbReference type="EMBL" id="KAL0057058.1"/>
    </source>
</evidence>
<gene>
    <name evidence="1" type="ORF">AAF712_016319</name>
</gene>
<dbReference type="EMBL" id="JBBXMP010000726">
    <property type="protein sequence ID" value="KAL0057058.1"/>
    <property type="molecule type" value="Genomic_DNA"/>
</dbReference>
<organism evidence="1 2">
    <name type="scientific">Marasmius tenuissimus</name>
    <dbReference type="NCBI Taxonomy" id="585030"/>
    <lineage>
        <taxon>Eukaryota</taxon>
        <taxon>Fungi</taxon>
        <taxon>Dikarya</taxon>
        <taxon>Basidiomycota</taxon>
        <taxon>Agaricomycotina</taxon>
        <taxon>Agaricomycetes</taxon>
        <taxon>Agaricomycetidae</taxon>
        <taxon>Agaricales</taxon>
        <taxon>Marasmiineae</taxon>
        <taxon>Marasmiaceae</taxon>
        <taxon>Marasmius</taxon>
    </lineage>
</organism>